<keyword evidence="1" id="KW-0479">Metal-binding</keyword>
<dbReference type="GO" id="GO:0016020">
    <property type="term" value="C:membrane"/>
    <property type="evidence" value="ECO:0007669"/>
    <property type="project" value="TreeGrafter"/>
</dbReference>
<evidence type="ECO:0000256" key="1">
    <source>
        <dbReference type="ARBA" id="ARBA00022723"/>
    </source>
</evidence>
<dbReference type="SMART" id="SM00239">
    <property type="entry name" value="C2"/>
    <property type="match status" value="1"/>
</dbReference>
<feature type="compositionally biased region" description="Low complexity" evidence="3">
    <location>
        <begin position="712"/>
        <end position="724"/>
    </location>
</feature>
<dbReference type="eggNOG" id="KOG1032">
    <property type="taxonomic scope" value="Eukaryota"/>
</dbReference>
<dbReference type="STRING" id="2880.D8LJF0"/>
<dbReference type="InParanoid" id="D8LJF0"/>
<reference evidence="5 6" key="1">
    <citation type="journal article" date="2010" name="Nature">
        <title>The Ectocarpus genome and the independent evolution of multicellularity in brown algae.</title>
        <authorList>
            <person name="Cock J.M."/>
            <person name="Sterck L."/>
            <person name="Rouze P."/>
            <person name="Scornet D."/>
            <person name="Allen A.E."/>
            <person name="Amoutzias G."/>
            <person name="Anthouard V."/>
            <person name="Artiguenave F."/>
            <person name="Aury J.M."/>
            <person name="Badger J.H."/>
            <person name="Beszteri B."/>
            <person name="Billiau K."/>
            <person name="Bonnet E."/>
            <person name="Bothwell J.H."/>
            <person name="Bowler C."/>
            <person name="Boyen C."/>
            <person name="Brownlee C."/>
            <person name="Carrano C.J."/>
            <person name="Charrier B."/>
            <person name="Cho G.Y."/>
            <person name="Coelho S.M."/>
            <person name="Collen J."/>
            <person name="Corre E."/>
            <person name="Da Silva C."/>
            <person name="Delage L."/>
            <person name="Delaroque N."/>
            <person name="Dittami S.M."/>
            <person name="Doulbeau S."/>
            <person name="Elias M."/>
            <person name="Farnham G."/>
            <person name="Gachon C.M."/>
            <person name="Gschloessl B."/>
            <person name="Heesch S."/>
            <person name="Jabbari K."/>
            <person name="Jubin C."/>
            <person name="Kawai H."/>
            <person name="Kimura K."/>
            <person name="Kloareg B."/>
            <person name="Kupper F.C."/>
            <person name="Lang D."/>
            <person name="Le Bail A."/>
            <person name="Leblanc C."/>
            <person name="Lerouge P."/>
            <person name="Lohr M."/>
            <person name="Lopez P.J."/>
            <person name="Martens C."/>
            <person name="Maumus F."/>
            <person name="Michel G."/>
            <person name="Miranda-Saavedra D."/>
            <person name="Morales J."/>
            <person name="Moreau H."/>
            <person name="Motomura T."/>
            <person name="Nagasato C."/>
            <person name="Napoli C.A."/>
            <person name="Nelson D.R."/>
            <person name="Nyvall-Collen P."/>
            <person name="Peters A.F."/>
            <person name="Pommier C."/>
            <person name="Potin P."/>
            <person name="Poulain J."/>
            <person name="Quesneville H."/>
            <person name="Read B."/>
            <person name="Rensing S.A."/>
            <person name="Ritter A."/>
            <person name="Rousvoal S."/>
            <person name="Samanta M."/>
            <person name="Samson G."/>
            <person name="Schroeder D.C."/>
            <person name="Segurens B."/>
            <person name="Strittmatter M."/>
            <person name="Tonon T."/>
            <person name="Tregear J.W."/>
            <person name="Valentin K."/>
            <person name="von Dassow P."/>
            <person name="Yamagishi T."/>
            <person name="Van de Peer Y."/>
            <person name="Wincker P."/>
        </authorList>
    </citation>
    <scope>NUCLEOTIDE SEQUENCE [LARGE SCALE GENOMIC DNA]</scope>
    <source>
        <strain evidence="6">Ec32 / CCAP1310/4</strain>
    </source>
</reference>
<evidence type="ECO:0000256" key="3">
    <source>
        <dbReference type="SAM" id="MobiDB-lite"/>
    </source>
</evidence>
<dbReference type="EMBL" id="FN649760">
    <property type="protein sequence ID" value="CBN79483.1"/>
    <property type="molecule type" value="Genomic_DNA"/>
</dbReference>
<feature type="compositionally biased region" description="Low complexity" evidence="3">
    <location>
        <begin position="387"/>
        <end position="421"/>
    </location>
</feature>
<dbReference type="CDD" id="cd00030">
    <property type="entry name" value="C2"/>
    <property type="match status" value="1"/>
</dbReference>
<protein>
    <recommendedName>
        <fullName evidence="4">C2 domain-containing protein</fullName>
    </recommendedName>
</protein>
<dbReference type="PANTHER" id="PTHR45911">
    <property type="entry name" value="C2 DOMAIN-CONTAINING PROTEIN"/>
    <property type="match status" value="1"/>
</dbReference>
<dbReference type="AlphaFoldDB" id="D8LJF0"/>
<dbReference type="Pfam" id="PF00168">
    <property type="entry name" value="C2"/>
    <property type="match status" value="1"/>
</dbReference>
<sequence length="966" mass="99179">MAAAAAAAAAAPGAQRLEQVVELFQNQRYRKFKGWSSRYLLKSDPGRYSDHTGGGWRERLDSRPPAGCVWGEGDTGWELDKSYTRCDDEGWTYASSFRDFTSSNPALPAAGEHGTGGWGRGGGGGLQEVAKFGDKLCCGGCKGGSVGSRGSRRLTGRGSVGFALAPLDEVESMRVEVVIHGESFIVTAGPNDSVRWLQQEASALFSKEHNFRTHVVQVVETYPRDIFQANADALGGGDEGGDASLHPLNPESLVRKAISTKDRTLFHPAPMEDGVSEVADAKIWARVQATVTVPPGPLGVVLDGEVGDRPVVLEIPGQSGPAQVFQTVDGSRDNPAGSTMPEGFATTPTGTNPAATTTPFKVKPKVTRKDRAKRLLLNLATKHHFHTNATATATSNTSPVEISSSAAAAAAGRSPGSKASSPGGGGGHEALPSPLVTATDAATVRPGMVLAAVAARGGQGVSEEAVDTLGMGVKEAIETLVRYQHLHRAITFIDPPSGWSSEKDLDMAGGAVGAGVTCPYSVGVTVVEARGLKRSDIFTADPFAWLRLGGSSHKTSVCRSTSRPHWGETFKFALLSLERSLVVQVWDADELGADVLLGETSVNLSKLPVNNPFQLPDAAGGAVADVWYNLQVEGGGNEAGSSVGSRGVRLKISIDQQLHVAIHKKKVDSAARLLQGAMRSFVFRRQTLTNRQKQGRDGTGGAPPLPPRSRTATDTTSEASSSAPAADAALAAFAVADSEDAAGRGVRGGGGMGYGGGRQQSSRKSVAGAVGGGWEASGAHAASTLADVFPDEVEDTGGGGGGGGASFGSSGGGDPATRGVSAIVTKFLEGPALERFASGGVGGVGGGGGGCGGGGGGGILRKSSVGTLGGRRSTLASGRRSSAASVRFVDGGRRSTVGGWGEGDEAARPGASVCKDCLSDVGSLLAVAMAPAEAARTTMEFARLGIAAYIRHPWFGFQSLSDKAEN</sequence>
<feature type="region of interest" description="Disordered" evidence="3">
    <location>
        <begin position="752"/>
        <end position="771"/>
    </location>
</feature>
<name>D8LJF0_ECTSI</name>
<gene>
    <name evidence="5" type="ORF">Esi_0254_0013</name>
</gene>
<dbReference type="InterPro" id="IPR035892">
    <property type="entry name" value="C2_domain_sf"/>
</dbReference>
<keyword evidence="6" id="KW-1185">Reference proteome</keyword>
<evidence type="ECO:0000256" key="2">
    <source>
        <dbReference type="ARBA" id="ARBA00022837"/>
    </source>
</evidence>
<organism evidence="5 6">
    <name type="scientific">Ectocarpus siliculosus</name>
    <name type="common">Brown alga</name>
    <name type="synonym">Conferva siliculosa</name>
    <dbReference type="NCBI Taxonomy" id="2880"/>
    <lineage>
        <taxon>Eukaryota</taxon>
        <taxon>Sar</taxon>
        <taxon>Stramenopiles</taxon>
        <taxon>Ochrophyta</taxon>
        <taxon>PX clade</taxon>
        <taxon>Phaeophyceae</taxon>
        <taxon>Ectocarpales</taxon>
        <taxon>Ectocarpaceae</taxon>
        <taxon>Ectocarpus</taxon>
    </lineage>
</organism>
<evidence type="ECO:0000313" key="5">
    <source>
        <dbReference type="EMBL" id="CBN79483.1"/>
    </source>
</evidence>
<dbReference type="PROSITE" id="PS50004">
    <property type="entry name" value="C2"/>
    <property type="match status" value="1"/>
</dbReference>
<dbReference type="Proteomes" id="UP000002630">
    <property type="component" value="Unassembled WGS sequence"/>
</dbReference>
<accession>D8LJF0</accession>
<feature type="region of interest" description="Disordered" evidence="3">
    <location>
        <begin position="688"/>
        <end position="724"/>
    </location>
</feature>
<dbReference type="GO" id="GO:0005509">
    <property type="term" value="F:calcium ion binding"/>
    <property type="evidence" value="ECO:0007669"/>
    <property type="project" value="TreeGrafter"/>
</dbReference>
<feature type="region of interest" description="Disordered" evidence="3">
    <location>
        <begin position="332"/>
        <end position="367"/>
    </location>
</feature>
<evidence type="ECO:0000259" key="4">
    <source>
        <dbReference type="PROSITE" id="PS50004"/>
    </source>
</evidence>
<dbReference type="OrthoDB" id="67700at2759"/>
<keyword evidence="2" id="KW-0106">Calcium</keyword>
<dbReference type="InterPro" id="IPR000008">
    <property type="entry name" value="C2_dom"/>
</dbReference>
<feature type="compositionally biased region" description="Gly residues" evidence="3">
    <location>
        <begin position="796"/>
        <end position="814"/>
    </location>
</feature>
<evidence type="ECO:0000313" key="6">
    <source>
        <dbReference type="Proteomes" id="UP000002630"/>
    </source>
</evidence>
<dbReference type="PANTHER" id="PTHR45911:SF4">
    <property type="entry name" value="MULTIPLE C2 AND TRANSMEMBRANE DOMAIN-CONTAINING PROTEIN"/>
    <property type="match status" value="1"/>
</dbReference>
<dbReference type="Gene3D" id="2.60.40.150">
    <property type="entry name" value="C2 domain"/>
    <property type="match status" value="1"/>
</dbReference>
<feature type="region of interest" description="Disordered" evidence="3">
    <location>
        <begin position="387"/>
        <end position="433"/>
    </location>
</feature>
<feature type="domain" description="C2" evidence="4">
    <location>
        <begin position="501"/>
        <end position="617"/>
    </location>
</feature>
<feature type="compositionally biased region" description="Low complexity" evidence="3">
    <location>
        <begin position="345"/>
        <end position="361"/>
    </location>
</feature>
<feature type="region of interest" description="Disordered" evidence="3">
    <location>
        <begin position="790"/>
        <end position="815"/>
    </location>
</feature>
<dbReference type="SUPFAM" id="SSF49562">
    <property type="entry name" value="C2 domain (Calcium/lipid-binding domain, CaLB)"/>
    <property type="match status" value="1"/>
</dbReference>
<proteinExistence type="predicted"/>